<dbReference type="EMBL" id="CAJVPW010007725">
    <property type="protein sequence ID" value="CAG8584825.1"/>
    <property type="molecule type" value="Genomic_DNA"/>
</dbReference>
<proteinExistence type="predicted"/>
<evidence type="ECO:0000313" key="1">
    <source>
        <dbReference type="EMBL" id="CAG8584825.1"/>
    </source>
</evidence>
<sequence>MNDSNYQDMELEVLDNQNIEPKASNDQNVEPEALDNQDVELEVLAEYNSTNDLSDIDIDNFDDIEGFSVGKTFKNWDQKASKLEWGVLLSRHVGHELNPPARQFDLMLHKLSKEIVKEIHFLTTVAKANHDSESDEDDAEMLLKRLNEKKIEDPRWF</sequence>
<keyword evidence="2" id="KW-1185">Reference proteome</keyword>
<accession>A0ACA9MF25</accession>
<comment type="caution">
    <text evidence="1">The sequence shown here is derived from an EMBL/GenBank/DDBJ whole genome shotgun (WGS) entry which is preliminary data.</text>
</comment>
<dbReference type="Proteomes" id="UP000789366">
    <property type="component" value="Unassembled WGS sequence"/>
</dbReference>
<gene>
    <name evidence="1" type="ORF">SPELUC_LOCUS6516</name>
</gene>
<reference evidence="1" key="1">
    <citation type="submission" date="2021-06" db="EMBL/GenBank/DDBJ databases">
        <authorList>
            <person name="Kallberg Y."/>
            <person name="Tangrot J."/>
            <person name="Rosling A."/>
        </authorList>
    </citation>
    <scope>NUCLEOTIDE SEQUENCE</scope>
    <source>
        <strain evidence="1">28 12/20/2015</strain>
    </source>
</reference>
<name>A0ACA9MF25_9GLOM</name>
<evidence type="ECO:0000313" key="2">
    <source>
        <dbReference type="Proteomes" id="UP000789366"/>
    </source>
</evidence>
<protein>
    <submittedName>
        <fullName evidence="1">9701_t:CDS:1</fullName>
    </submittedName>
</protein>
<feature type="non-terminal residue" evidence="1">
    <location>
        <position position="157"/>
    </location>
</feature>
<organism evidence="1 2">
    <name type="scientific">Cetraspora pellucida</name>
    <dbReference type="NCBI Taxonomy" id="1433469"/>
    <lineage>
        <taxon>Eukaryota</taxon>
        <taxon>Fungi</taxon>
        <taxon>Fungi incertae sedis</taxon>
        <taxon>Mucoromycota</taxon>
        <taxon>Glomeromycotina</taxon>
        <taxon>Glomeromycetes</taxon>
        <taxon>Diversisporales</taxon>
        <taxon>Gigasporaceae</taxon>
        <taxon>Cetraspora</taxon>
    </lineage>
</organism>